<feature type="region of interest" description="Disordered" evidence="8">
    <location>
        <begin position="579"/>
        <end position="613"/>
    </location>
</feature>
<keyword evidence="10" id="KW-1185">Reference proteome</keyword>
<feature type="domain" description="TRASH" evidence="9">
    <location>
        <begin position="810"/>
        <end position="849"/>
    </location>
</feature>
<feature type="compositionally biased region" description="Polar residues" evidence="8">
    <location>
        <begin position="1561"/>
        <end position="1579"/>
    </location>
</feature>
<dbReference type="InterPro" id="IPR021893">
    <property type="entry name" value="ZMYM2-like_C"/>
</dbReference>
<proteinExistence type="predicted"/>
<feature type="region of interest" description="Disordered" evidence="8">
    <location>
        <begin position="1561"/>
        <end position="1632"/>
    </location>
</feature>
<evidence type="ECO:0000256" key="3">
    <source>
        <dbReference type="ARBA" id="ARBA00022723"/>
    </source>
</evidence>
<reference evidence="11" key="1">
    <citation type="submission" date="2025-08" db="UniProtKB">
        <authorList>
            <consortium name="RefSeq"/>
        </authorList>
    </citation>
    <scope>IDENTIFICATION</scope>
</reference>
<feature type="compositionally biased region" description="Low complexity" evidence="8">
    <location>
        <begin position="64"/>
        <end position="75"/>
    </location>
</feature>
<feature type="domain" description="TRASH" evidence="9">
    <location>
        <begin position="1283"/>
        <end position="1318"/>
    </location>
</feature>
<feature type="region of interest" description="Disordered" evidence="8">
    <location>
        <begin position="852"/>
        <end position="875"/>
    </location>
</feature>
<evidence type="ECO:0000313" key="10">
    <source>
        <dbReference type="Proteomes" id="UP000694891"/>
    </source>
</evidence>
<dbReference type="InterPro" id="IPR011017">
    <property type="entry name" value="TRASH_dom"/>
</dbReference>
<dbReference type="Pfam" id="PF12012">
    <property type="entry name" value="DUF3504"/>
    <property type="match status" value="2"/>
</dbReference>
<feature type="domain" description="TRASH" evidence="9">
    <location>
        <begin position="768"/>
        <end position="804"/>
    </location>
</feature>
<feature type="domain" description="TRASH" evidence="9">
    <location>
        <begin position="923"/>
        <end position="962"/>
    </location>
</feature>
<feature type="compositionally biased region" description="Low complexity" evidence="8">
    <location>
        <begin position="1076"/>
        <end position="1086"/>
    </location>
</feature>
<evidence type="ECO:0000256" key="8">
    <source>
        <dbReference type="SAM" id="MobiDB-lite"/>
    </source>
</evidence>
<feature type="region of interest" description="Disordered" evidence="8">
    <location>
        <begin position="1326"/>
        <end position="1347"/>
    </location>
</feature>
<dbReference type="Pfam" id="PF06467">
    <property type="entry name" value="zf-FCS"/>
    <property type="match status" value="2"/>
</dbReference>
<feature type="region of interest" description="Disordered" evidence="8">
    <location>
        <begin position="61"/>
        <end position="287"/>
    </location>
</feature>
<feature type="compositionally biased region" description="Basic and acidic residues" evidence="8">
    <location>
        <begin position="76"/>
        <end position="92"/>
    </location>
</feature>
<protein>
    <submittedName>
        <fullName evidence="11">Zinc finger MYM-type protein 4-like</fullName>
    </submittedName>
</protein>
<feature type="compositionally biased region" description="Gly residues" evidence="8">
    <location>
        <begin position="137"/>
        <end position="146"/>
    </location>
</feature>
<gene>
    <name evidence="11" type="primary">LOC103372299</name>
</gene>
<keyword evidence="3" id="KW-0479">Metal-binding</keyword>
<dbReference type="SUPFAM" id="SSF57716">
    <property type="entry name" value="Glucocorticoid receptor-like (DNA-binding domain)"/>
    <property type="match status" value="1"/>
</dbReference>
<feature type="compositionally biased region" description="Basic and acidic residues" evidence="8">
    <location>
        <begin position="240"/>
        <end position="250"/>
    </location>
</feature>
<accession>A0A9Y4U0G0</accession>
<feature type="region of interest" description="Disordered" evidence="8">
    <location>
        <begin position="625"/>
        <end position="659"/>
    </location>
</feature>
<dbReference type="InterPro" id="IPR010507">
    <property type="entry name" value="Znf_MYM"/>
</dbReference>
<dbReference type="GeneID" id="103372299"/>
<feature type="domain" description="TRASH" evidence="9">
    <location>
        <begin position="881"/>
        <end position="916"/>
    </location>
</feature>
<organism evidence="10 11">
    <name type="scientific">Stegastes partitus</name>
    <name type="common">bicolor damselfish</name>
    <dbReference type="NCBI Taxonomy" id="144197"/>
    <lineage>
        <taxon>Eukaryota</taxon>
        <taxon>Metazoa</taxon>
        <taxon>Chordata</taxon>
        <taxon>Craniata</taxon>
        <taxon>Vertebrata</taxon>
        <taxon>Euteleostomi</taxon>
        <taxon>Actinopterygii</taxon>
        <taxon>Neopterygii</taxon>
        <taxon>Teleostei</taxon>
        <taxon>Neoteleostei</taxon>
        <taxon>Acanthomorphata</taxon>
        <taxon>Ovalentaria</taxon>
        <taxon>Pomacentridae</taxon>
        <taxon>Stegastes</taxon>
    </lineage>
</organism>
<feature type="domain" description="TRASH" evidence="9">
    <location>
        <begin position="1242"/>
        <end position="1277"/>
    </location>
</feature>
<dbReference type="Pfam" id="PF25561">
    <property type="entry name" value="QRICH1"/>
    <property type="match status" value="1"/>
</dbReference>
<evidence type="ECO:0000259" key="9">
    <source>
        <dbReference type="SMART" id="SM00746"/>
    </source>
</evidence>
<feature type="domain" description="TRASH" evidence="9">
    <location>
        <begin position="1153"/>
        <end position="1189"/>
    </location>
</feature>
<keyword evidence="2" id="KW-0597">Phosphoprotein</keyword>
<feature type="domain" description="TRASH" evidence="9">
    <location>
        <begin position="968"/>
        <end position="1006"/>
    </location>
</feature>
<evidence type="ECO:0000256" key="1">
    <source>
        <dbReference type="ARBA" id="ARBA00022499"/>
    </source>
</evidence>
<feature type="compositionally biased region" description="Basic and acidic residues" evidence="8">
    <location>
        <begin position="258"/>
        <end position="274"/>
    </location>
</feature>
<dbReference type="GO" id="GO:0008270">
    <property type="term" value="F:zinc ion binding"/>
    <property type="evidence" value="ECO:0007669"/>
    <property type="project" value="UniProtKB-KW"/>
</dbReference>
<feature type="region of interest" description="Disordered" evidence="8">
    <location>
        <begin position="1052"/>
        <end position="1141"/>
    </location>
</feature>
<feature type="compositionally biased region" description="Acidic residues" evidence="8">
    <location>
        <begin position="210"/>
        <end position="223"/>
    </location>
</feature>
<evidence type="ECO:0000256" key="6">
    <source>
        <dbReference type="ARBA" id="ARBA00022833"/>
    </source>
</evidence>
<keyword evidence="1" id="KW-1017">Isopeptide bond</keyword>
<keyword evidence="6" id="KW-0862">Zinc</keyword>
<dbReference type="InterPro" id="IPR057926">
    <property type="entry name" value="QRICH1_dom"/>
</dbReference>
<feature type="compositionally biased region" description="Polar residues" evidence="8">
    <location>
        <begin position="1053"/>
        <end position="1067"/>
    </location>
</feature>
<name>A0A9Y4U0G0_9TELE</name>
<feature type="domain" description="TRASH" evidence="9">
    <location>
        <begin position="1016"/>
        <end position="1052"/>
    </location>
</feature>
<feature type="region of interest" description="Disordered" evidence="8">
    <location>
        <begin position="17"/>
        <end position="45"/>
    </location>
</feature>
<feature type="compositionally biased region" description="Polar residues" evidence="8">
    <location>
        <begin position="588"/>
        <end position="600"/>
    </location>
</feature>
<dbReference type="Proteomes" id="UP000694891">
    <property type="component" value="Unplaced"/>
</dbReference>
<feature type="domain" description="TRASH" evidence="9">
    <location>
        <begin position="1195"/>
        <end position="1230"/>
    </location>
</feature>
<feature type="compositionally biased region" description="Low complexity" evidence="8">
    <location>
        <begin position="1329"/>
        <end position="1343"/>
    </location>
</feature>
<dbReference type="InterPro" id="IPR051284">
    <property type="entry name" value="ZnF_MYMT-QRICH1"/>
</dbReference>
<feature type="compositionally biased region" description="Polar residues" evidence="8">
    <location>
        <begin position="1363"/>
        <end position="1384"/>
    </location>
</feature>
<dbReference type="PANTHER" id="PTHR45736">
    <property type="entry name" value="ZINC FINGER MYM-TYPE PROTEIN"/>
    <property type="match status" value="1"/>
</dbReference>
<dbReference type="PANTHER" id="PTHR45736:SF5">
    <property type="entry name" value="ZINC FINGER MYM-TYPE PROTEIN 4"/>
    <property type="match status" value="1"/>
</dbReference>
<feature type="compositionally biased region" description="Polar residues" evidence="8">
    <location>
        <begin position="230"/>
        <end position="239"/>
    </location>
</feature>
<keyword evidence="5" id="KW-0863">Zinc-finger</keyword>
<keyword evidence="4" id="KW-0677">Repeat</keyword>
<feature type="region of interest" description="Disordered" evidence="8">
    <location>
        <begin position="1363"/>
        <end position="1409"/>
    </location>
</feature>
<evidence type="ECO:0000256" key="4">
    <source>
        <dbReference type="ARBA" id="ARBA00022737"/>
    </source>
</evidence>
<evidence type="ECO:0000256" key="7">
    <source>
        <dbReference type="ARBA" id="ARBA00022843"/>
    </source>
</evidence>
<keyword evidence="7" id="KW-0832">Ubl conjugation</keyword>
<dbReference type="SMART" id="SM00746">
    <property type="entry name" value="TRASH"/>
    <property type="match status" value="10"/>
</dbReference>
<evidence type="ECO:0000256" key="5">
    <source>
        <dbReference type="ARBA" id="ARBA00022771"/>
    </source>
</evidence>
<dbReference type="RefSeq" id="XP_008300129.1">
    <property type="nucleotide sequence ID" value="XM_008301907.1"/>
</dbReference>
<evidence type="ECO:0000313" key="11">
    <source>
        <dbReference type="RefSeq" id="XP_008300129.1"/>
    </source>
</evidence>
<sequence>MADSEEFRLKRLKLDINTAGLTTENRRPTSRPTKTRSRVNPIIHEERMSRVFDEVMGLGEFADSSRGSATSSKSGGQDEAKEVDETLGHEEQQPIEEEDSNSSRQEEKMDEVVEDSTFPRIASSSSDQHNSFNMGSNEGGGGGSGGAAFDDALDGLPSYGQEEEEEDWHFALPMGTLEDVDVSKANRKISQPAKENSEVPGDSFAREPREEEEEEEEEQEQEQEQEREGSNASANTSHSSQDHTPENSREWEEEESKQEEQQKQRHKNVTSDELDKLEDEKEEENTKKVTKWAVTILRDFLKEKGRNTDLDLSATELNSILREFYASVQSQEGKHYSVASLMSMRAALNRFFRHFNIIADSDFQTSNAVLKSVIKRYRKSENDKSSHHPKISESDIQIITASNALSCDTPAGLVRKVWWDIQLCFAKKGREGNRQLSKSSFVLLRDDDGIEYVSLAHNPHTKNHANPNEAQKENPRGFMFAKPGDPLCPVTSFKKYVSKCPNDATAFYLHPKRIRDPQAEDIWYAKEPMGVHFLGNMLKKICEEVRLTAPLSRIYTNYSIRSTAVTGHRCETSLRSCLAPSTEDRKNGSSTTQEESTNPHRPQMKNSDKENAPVSLNKYEGVLNQTEETEDSQQGETSEAAPMEDSNPPTSPSVNIKDEPIDEGYDAALLPQSSIRQIKEELEHQEEELRISSVYSVGGGNTFAAPTMPAAIPAPTPTAIFIPGRGAVLQAMTPLPLRPPVPVPTSVSALAPIPPRPPQPPVPGSVRCSGCSKVLLKGQTAFQRKGSTQLFCSTVCLTGHLPPANKNRSCFQCNREILQPRDMITIPADDNTLMHFCGQFCLSVFRHKKKQVDKVPDKRQEKKPEKPPEKPVERQPEKPFCSVCRVTNRIEHEVNHQGRLHRLCSDACFVTWRKMRQLAMNCCEGCGLYCNSNSGSCQTLTIDRSQLNFCGPTCIGTYKQTCRKTVECANCHIIAIVSTTIMERDMKGKVQLYCSPTCVEQSRPPQHILTGTPFPCSLCKVSAVPQYHLAMVDGTIRNFCSYTCVSIYRKSGHTSPPDLTNGTSSLRDASIRDAPRAGPSAGASSVPPIPQDYPSSVPYPGHHPSHTSVPPLVTPYQAMSSPSVPGQAQAKPPPGQPQKPADCELGDISKLTCHQCSKQFNSKPLLFSHQGRISVFCSKTCCEQYKTQKNILALCEYCKQPKVLFETINYNQQDVIFCSENCKALFKQDLTFRNKDHPWHPCTYCSGISQKMLHSHYGGKMEEFCKPHCMSQYTVLYYGMGRCDSCRKQGYMSEKLQCLGSVRNFCNLPCLLQYCYLHFETNQHSSSNGTGTAPQTPYAPTQPHHSSKMNPVIADVVSLANGSATQPSGSADTALTGALPTSNVDGKHLDHASTQTDAMRVPASRRRQMKNKSVLCRPFTMDQEITCQMPTPSTESGAGEEKVKVRLVTIPVPVFIPVPMNMYSQHTPVPVAMPIPFPVPIVVLPQSKEMKDAAVQSETFAVTDEKQRDECVPSADLRSSHSGHVMSESVAPTICDDETEKAIQADVPSYCSADLQITTQPETSKTISDPPTASTVDQPPSSPMMDLESDFPSESLGQKSPARKRGVKRSRDGSSSRKRSRRRTGSAEQGAVVNAAASKLNHLYGVKAWRFWVQQRNQHPQEPSTVDVKEDILECNSAELNFALSRFVKEVRRPNGEAYSPDSIFYLCLGIQQYLFIKGRIENIFTDKLYCQFATEITEMLRLWKPKLLPSGHAVSSRVEESYLWECKQLGAYSPIVLLNTLLFFCTKNFRFTTLEQHQFLSFSNLIRHTKSSSRTSKVLYLQFQRSSTATPNQEETEQVRKRQAENEGDLEMIENVTNPLQCPVRLYEFYLSRCPESVKKTANFFYLQPEQNVNTHSSHWFTSQPLDSTTLQSMLTRILAVREVQQQGAAQPQSSAAPEADGLQ</sequence>
<evidence type="ECO:0000256" key="2">
    <source>
        <dbReference type="ARBA" id="ARBA00022553"/>
    </source>
</evidence>